<evidence type="ECO:0000313" key="2">
    <source>
        <dbReference type="EMBL" id="STS10678.1"/>
    </source>
</evidence>
<dbReference type="InterPro" id="IPR041657">
    <property type="entry name" value="HTH_17"/>
</dbReference>
<evidence type="ECO:0000313" key="3">
    <source>
        <dbReference type="Proteomes" id="UP000254304"/>
    </source>
</evidence>
<dbReference type="Pfam" id="PF12728">
    <property type="entry name" value="HTH_17"/>
    <property type="match status" value="1"/>
</dbReference>
<dbReference type="Proteomes" id="UP000254304">
    <property type="component" value="Unassembled WGS sequence"/>
</dbReference>
<protein>
    <recommendedName>
        <fullName evidence="1">Helix-turn-helix domain-containing protein</fullName>
    </recommendedName>
</protein>
<organism evidence="2 3">
    <name type="scientific">Ewingella americana</name>
    <dbReference type="NCBI Taxonomy" id="41202"/>
    <lineage>
        <taxon>Bacteria</taxon>
        <taxon>Pseudomonadati</taxon>
        <taxon>Pseudomonadota</taxon>
        <taxon>Gammaproteobacteria</taxon>
        <taxon>Enterobacterales</taxon>
        <taxon>Yersiniaceae</taxon>
        <taxon>Ewingella</taxon>
    </lineage>
</organism>
<sequence length="144" mass="16244">MVWITAAEALTILNVRPQTLYANVSRGKIRAQPDSKDSRRSLYHREDVMRMAKRTNGRRTLEVVAAQAIEWGDPVLPSAISTVIDGRLLVSRAGCGGAFTHGRRWSKSRRCCGSIRRRTFSRRWLLAAAPLVISKVFLRLRQLG</sequence>
<name>A0A377TG23_9GAMM</name>
<evidence type="ECO:0000259" key="1">
    <source>
        <dbReference type="Pfam" id="PF12728"/>
    </source>
</evidence>
<accession>A0A377TG23</accession>
<dbReference type="EMBL" id="UGGO01000002">
    <property type="protein sequence ID" value="STS10678.1"/>
    <property type="molecule type" value="Genomic_DNA"/>
</dbReference>
<proteinExistence type="predicted"/>
<reference evidence="2 3" key="1">
    <citation type="submission" date="2018-06" db="EMBL/GenBank/DDBJ databases">
        <authorList>
            <consortium name="Pathogen Informatics"/>
            <person name="Doyle S."/>
        </authorList>
    </citation>
    <scope>NUCLEOTIDE SEQUENCE [LARGE SCALE GENOMIC DNA]</scope>
    <source>
        <strain evidence="2 3">NCTC12157</strain>
    </source>
</reference>
<gene>
    <name evidence="2" type="ORF">NCTC12157_05277</name>
</gene>
<dbReference type="AlphaFoldDB" id="A0A377TG23"/>
<feature type="domain" description="Helix-turn-helix" evidence="1">
    <location>
        <begin position="3"/>
        <end position="54"/>
    </location>
</feature>